<keyword evidence="1" id="KW-1133">Transmembrane helix</keyword>
<dbReference type="EMBL" id="GEDG01027784">
    <property type="protein sequence ID" value="JAP13604.1"/>
    <property type="molecule type" value="Transcribed_RNA"/>
</dbReference>
<keyword evidence="1" id="KW-0472">Membrane</keyword>
<protein>
    <submittedName>
        <fullName evidence="2">Putative ovule protein</fullName>
    </submittedName>
</protein>
<keyword evidence="1" id="KW-0812">Transmembrane</keyword>
<reference evidence="2" key="1">
    <citation type="submission" date="2015-12" db="EMBL/GenBank/DDBJ databases">
        <title>Gene expression during late stages of embryo sac development: a critical building block for successful pollen-pistil interactions.</title>
        <authorList>
            <person name="Liu Y."/>
            <person name="Joly V."/>
            <person name="Sabar M."/>
            <person name="Matton D.P."/>
        </authorList>
    </citation>
    <scope>NUCLEOTIDE SEQUENCE</scope>
</reference>
<evidence type="ECO:0000256" key="1">
    <source>
        <dbReference type="SAM" id="Phobius"/>
    </source>
</evidence>
<organism evidence="2">
    <name type="scientific">Solanum chacoense</name>
    <name type="common">Chaco potato</name>
    <dbReference type="NCBI Taxonomy" id="4108"/>
    <lineage>
        <taxon>Eukaryota</taxon>
        <taxon>Viridiplantae</taxon>
        <taxon>Streptophyta</taxon>
        <taxon>Embryophyta</taxon>
        <taxon>Tracheophyta</taxon>
        <taxon>Spermatophyta</taxon>
        <taxon>Magnoliopsida</taxon>
        <taxon>eudicotyledons</taxon>
        <taxon>Gunneridae</taxon>
        <taxon>Pentapetalae</taxon>
        <taxon>asterids</taxon>
        <taxon>lamiids</taxon>
        <taxon>Solanales</taxon>
        <taxon>Solanaceae</taxon>
        <taxon>Solanoideae</taxon>
        <taxon>Solaneae</taxon>
        <taxon>Solanum</taxon>
    </lineage>
</organism>
<name>A0A0V0GZT3_SOLCH</name>
<proteinExistence type="predicted"/>
<sequence>MPHLLYFELNLLYLPTWTLLLKSATFSFFPLHIHGRTLYSYNRPRTIASQPFASSILPQCVNIFSILLQLVLINSCSLMLDLFLVESP</sequence>
<feature type="transmembrane region" description="Helical" evidence="1">
    <location>
        <begin position="12"/>
        <end position="31"/>
    </location>
</feature>
<dbReference type="AlphaFoldDB" id="A0A0V0GZT3"/>
<accession>A0A0V0GZT3</accession>
<evidence type="ECO:0000313" key="2">
    <source>
        <dbReference type="EMBL" id="JAP13604.1"/>
    </source>
</evidence>